<feature type="chain" id="PRO_5018576032" description="Porin" evidence="1">
    <location>
        <begin position="25"/>
        <end position="327"/>
    </location>
</feature>
<reference evidence="2 3" key="1">
    <citation type="submission" date="2018-12" db="EMBL/GenBank/DDBJ databases">
        <authorList>
            <consortium name="Pathogen Informatics"/>
        </authorList>
    </citation>
    <scope>NUCLEOTIDE SEQUENCE [LARGE SCALE GENOMIC DNA]</scope>
    <source>
        <strain evidence="2 3">NCTC12742</strain>
    </source>
</reference>
<evidence type="ECO:0000313" key="3">
    <source>
        <dbReference type="Proteomes" id="UP000272771"/>
    </source>
</evidence>
<organism evidence="2 3">
    <name type="scientific">Neisseria weaveri</name>
    <dbReference type="NCBI Taxonomy" id="28091"/>
    <lineage>
        <taxon>Bacteria</taxon>
        <taxon>Pseudomonadati</taxon>
        <taxon>Pseudomonadota</taxon>
        <taxon>Betaproteobacteria</taxon>
        <taxon>Neisseriales</taxon>
        <taxon>Neisseriaceae</taxon>
        <taxon>Neisseria</taxon>
    </lineage>
</organism>
<dbReference type="Proteomes" id="UP000272771">
    <property type="component" value="Chromosome"/>
</dbReference>
<evidence type="ECO:0000313" key="2">
    <source>
        <dbReference type="EMBL" id="VEJ50259.1"/>
    </source>
</evidence>
<keyword evidence="1" id="KW-0732">Signal</keyword>
<protein>
    <recommendedName>
        <fullName evidence="4">Porin</fullName>
    </recommendedName>
</protein>
<feature type="signal peptide" evidence="1">
    <location>
        <begin position="1"/>
        <end position="24"/>
    </location>
</feature>
<evidence type="ECO:0008006" key="4">
    <source>
        <dbReference type="Google" id="ProtNLM"/>
    </source>
</evidence>
<dbReference type="AlphaFoldDB" id="A0A3S4Z2Y0"/>
<keyword evidence="3" id="KW-1185">Reference proteome</keyword>
<dbReference type="RefSeq" id="WP_004282824.1">
    <property type="nucleotide sequence ID" value="NZ_CAUJRG010000004.1"/>
</dbReference>
<accession>A0A3S4Z2Y0</accession>
<dbReference type="KEGG" id="nwe:SAMEA3174300_1222"/>
<sequence>MEKRKILQYVAGLSGVFLASGIYAAEVEQPADSGQWVDKQHNGVQKKINGWAHGMDDWFGEPDPDNPATANLRLILDSEWNKYDGVSYKPKVRGRVKLPTLEKKVSVVFGDESLDDAIYNENHISPEVAQEQENKKGFSRKQSRKDNASLAVRFSDFSESLSIENDIDLGIRSGRDLYVRWKAAKDWDLGNDYSTRLEQVYRYGIRSRHHARTNWEVKYAPENKPMIANHLHAQYAHDKKSEQWTWGNSLYRQHDFDGNKRLNYGVYAGGDIDNSKPSLNSYGPFAGWRQPVWKKWLFVQTEVSYYNNKKLDRPHHVGTQLRLEAVF</sequence>
<evidence type="ECO:0000256" key="1">
    <source>
        <dbReference type="SAM" id="SignalP"/>
    </source>
</evidence>
<proteinExistence type="predicted"/>
<dbReference type="OrthoDB" id="6646492at2"/>
<name>A0A3S4Z2Y0_9NEIS</name>
<dbReference type="STRING" id="28091.SAMEA3174300_01222"/>
<dbReference type="EMBL" id="LR134533">
    <property type="protein sequence ID" value="VEJ50259.1"/>
    <property type="molecule type" value="Genomic_DNA"/>
</dbReference>
<gene>
    <name evidence="2" type="ORF">NCTC12742_00599</name>
</gene>